<accession>A0A848G5L6</accession>
<dbReference type="AlphaFoldDB" id="A0A848G5L6"/>
<keyword evidence="2" id="KW-0547">Nucleotide-binding</keyword>
<evidence type="ECO:0000256" key="1">
    <source>
        <dbReference type="SAM" id="MobiDB-lite"/>
    </source>
</evidence>
<dbReference type="GO" id="GO:0005524">
    <property type="term" value="F:ATP binding"/>
    <property type="evidence" value="ECO:0007669"/>
    <property type="project" value="UniProtKB-KW"/>
</dbReference>
<dbReference type="Proteomes" id="UP000580043">
    <property type="component" value="Unassembled WGS sequence"/>
</dbReference>
<dbReference type="SUPFAM" id="SSF52540">
    <property type="entry name" value="P-loop containing nucleoside triphosphate hydrolases"/>
    <property type="match status" value="1"/>
</dbReference>
<dbReference type="InterPro" id="IPR027417">
    <property type="entry name" value="P-loop_NTPase"/>
</dbReference>
<organism evidence="2 3">
    <name type="scientific">Zoogloea dura</name>
    <dbReference type="NCBI Taxonomy" id="2728840"/>
    <lineage>
        <taxon>Bacteria</taxon>
        <taxon>Pseudomonadati</taxon>
        <taxon>Pseudomonadota</taxon>
        <taxon>Betaproteobacteria</taxon>
        <taxon>Rhodocyclales</taxon>
        <taxon>Zoogloeaceae</taxon>
        <taxon>Zoogloea</taxon>
    </lineage>
</organism>
<name>A0A848G5L6_9RHOO</name>
<sequence length="805" mass="91114">MTTENSNIFIPLDQDESAKHFNIDTLLPQRIYKELGKFVSNALTTASQVHQSTNPYDPDDHRSHNAILVAGSRGTGKSSVLVNLAAYLSNKDKAGTSEHDFKDVHILKPVDPTLLDDHDSLFLNVIVAAVLSDPCVIERQERHPEKCRELHQALYELGAALDNSESYKMNKGIDKLRNFVGKAQVLHKVHQFFAAVLKVLGKKLLVITIDDVDTSLNQAFENLEVVRRYLMTPYVLPIISGDLDLYHDITCRDFHGRLVADSSYQRNAAWERADDLAREYLRKLLPFPRRLDMPEVSEYLEDKDIKLHESEGNNGSQWWSLACFHAWLTALHSGPVNGLENSRLTLPIPSVRALAQIIGRFANLDQHLWFRAQAADTMNEIRKLNRPIDAARSWQMRGLDSAIEHFSQEYEQESHRNKRGYGSAYRTFVKALDETPSSRPLPWLNPALFSLRIGLKEHWKSEPKGGACYLILQAQEHWKGSSFNPVLKTPLFDPLSQQGPEFGAFVGHRVFLDWPKKLALYMPEEWLERLPSKAILPYPVPEVGSKVALSWKFWSADEGKQERRRSLLLALLHHRNFYDNAKRSGLICIGRIVELTITSLIRDVLSSDIKELLLRPPYYSTADLAPTKTQKDDAKDESKDASSENAQEESGIAELLEHLSEEIEELAIAIGAWRQGNRIPCLSPWLVYNVLNKTFNQAWIFNPRTPNSHPKEPDAVAWIARQAYYSLWAAFGSFEKGALFGLPSIVATTNIGDGKVFEKSDLFKLNIAPFWRGAITMTTSEDSVEKLAPSLIYLANTLYVSGSSH</sequence>
<feature type="compositionally biased region" description="Basic and acidic residues" evidence="1">
    <location>
        <begin position="629"/>
        <end position="642"/>
    </location>
</feature>
<feature type="region of interest" description="Disordered" evidence="1">
    <location>
        <begin position="624"/>
        <end position="648"/>
    </location>
</feature>
<keyword evidence="3" id="KW-1185">Reference proteome</keyword>
<reference evidence="2 3" key="1">
    <citation type="submission" date="2020-04" db="EMBL/GenBank/DDBJ databases">
        <title>Zoogloea sp. G-4-1-14 isolated from soil.</title>
        <authorList>
            <person name="Dahal R.H."/>
        </authorList>
    </citation>
    <scope>NUCLEOTIDE SEQUENCE [LARGE SCALE GENOMIC DNA]</scope>
    <source>
        <strain evidence="2 3">G-4-1-14</strain>
    </source>
</reference>
<evidence type="ECO:0000313" key="2">
    <source>
        <dbReference type="EMBL" id="NML27527.1"/>
    </source>
</evidence>
<proteinExistence type="predicted"/>
<evidence type="ECO:0000313" key="3">
    <source>
        <dbReference type="Proteomes" id="UP000580043"/>
    </source>
</evidence>
<protein>
    <submittedName>
        <fullName evidence="2">ATP-binding protein</fullName>
    </submittedName>
</protein>
<comment type="caution">
    <text evidence="2">The sequence shown here is derived from an EMBL/GenBank/DDBJ whole genome shotgun (WGS) entry which is preliminary data.</text>
</comment>
<dbReference type="EMBL" id="JABBGA010000016">
    <property type="protein sequence ID" value="NML27527.1"/>
    <property type="molecule type" value="Genomic_DNA"/>
</dbReference>
<dbReference type="NCBIfam" id="NF041743">
    <property type="entry name" value="RdrA"/>
    <property type="match status" value="1"/>
</dbReference>
<gene>
    <name evidence="2" type="ORF">HHL15_17360</name>
</gene>
<keyword evidence="2" id="KW-0067">ATP-binding</keyword>
<dbReference type="RefSeq" id="WP_169147067.1">
    <property type="nucleotide sequence ID" value="NZ_JABBGA010000016.1"/>
</dbReference>